<dbReference type="GO" id="GO:0003700">
    <property type="term" value="F:DNA-binding transcription factor activity"/>
    <property type="evidence" value="ECO:0007669"/>
    <property type="project" value="InterPro"/>
</dbReference>
<gene>
    <name evidence="5" type="ORF">HNQ70_002182</name>
</gene>
<evidence type="ECO:0000256" key="2">
    <source>
        <dbReference type="ARBA" id="ARBA00023125"/>
    </source>
</evidence>
<dbReference type="SMART" id="SM00418">
    <property type="entry name" value="HTH_ARSR"/>
    <property type="match status" value="1"/>
</dbReference>
<comment type="caution">
    <text evidence="5">The sequence shown here is derived from an EMBL/GenBank/DDBJ whole genome shotgun (WGS) entry which is preliminary data.</text>
</comment>
<dbReference type="Gene3D" id="1.10.10.10">
    <property type="entry name" value="Winged helix-like DNA-binding domain superfamily/Winged helix DNA-binding domain"/>
    <property type="match status" value="1"/>
</dbReference>
<protein>
    <submittedName>
        <fullName evidence="5">DNA-binding transcriptional ArsR family regulator</fullName>
    </submittedName>
</protein>
<dbReference type="PANTHER" id="PTHR43132:SF2">
    <property type="entry name" value="ARSENICAL RESISTANCE OPERON REPRESSOR ARSR-RELATED"/>
    <property type="match status" value="1"/>
</dbReference>
<keyword evidence="2 5" id="KW-0238">DNA-binding</keyword>
<evidence type="ECO:0000313" key="6">
    <source>
        <dbReference type="Proteomes" id="UP000532440"/>
    </source>
</evidence>
<dbReference type="InterPro" id="IPR036388">
    <property type="entry name" value="WH-like_DNA-bd_sf"/>
</dbReference>
<dbReference type="EMBL" id="JACHGB010000004">
    <property type="protein sequence ID" value="MBB5272168.1"/>
    <property type="molecule type" value="Genomic_DNA"/>
</dbReference>
<dbReference type="RefSeq" id="WP_183967320.1">
    <property type="nucleotide sequence ID" value="NZ_BAABEW010000002.1"/>
</dbReference>
<evidence type="ECO:0000256" key="1">
    <source>
        <dbReference type="ARBA" id="ARBA00023015"/>
    </source>
</evidence>
<dbReference type="InterPro" id="IPR051011">
    <property type="entry name" value="Metal_resp_trans_reg"/>
</dbReference>
<dbReference type="PANTHER" id="PTHR43132">
    <property type="entry name" value="ARSENICAL RESISTANCE OPERON REPRESSOR ARSR-RELATED"/>
    <property type="match status" value="1"/>
</dbReference>
<organism evidence="5 6">
    <name type="scientific">Quisquiliibacterium transsilvanicum</name>
    <dbReference type="NCBI Taxonomy" id="1549638"/>
    <lineage>
        <taxon>Bacteria</taxon>
        <taxon>Pseudomonadati</taxon>
        <taxon>Pseudomonadota</taxon>
        <taxon>Betaproteobacteria</taxon>
        <taxon>Burkholderiales</taxon>
        <taxon>Burkholderiaceae</taxon>
        <taxon>Quisquiliibacterium</taxon>
    </lineage>
</organism>
<evidence type="ECO:0000256" key="3">
    <source>
        <dbReference type="ARBA" id="ARBA00023163"/>
    </source>
</evidence>
<dbReference type="InterPro" id="IPR036390">
    <property type="entry name" value="WH_DNA-bd_sf"/>
</dbReference>
<dbReference type="InterPro" id="IPR011991">
    <property type="entry name" value="ArsR-like_HTH"/>
</dbReference>
<accession>A0A7W8HJ62</accession>
<dbReference type="SUPFAM" id="SSF46785">
    <property type="entry name" value="Winged helix' DNA-binding domain"/>
    <property type="match status" value="1"/>
</dbReference>
<dbReference type="GO" id="GO:0003677">
    <property type="term" value="F:DNA binding"/>
    <property type="evidence" value="ECO:0007669"/>
    <property type="project" value="UniProtKB-KW"/>
</dbReference>
<evidence type="ECO:0000313" key="5">
    <source>
        <dbReference type="EMBL" id="MBB5272168.1"/>
    </source>
</evidence>
<keyword evidence="6" id="KW-1185">Reference proteome</keyword>
<keyword evidence="1" id="KW-0805">Transcription regulation</keyword>
<dbReference type="PRINTS" id="PR00778">
    <property type="entry name" value="HTHARSR"/>
</dbReference>
<dbReference type="Pfam" id="PF01022">
    <property type="entry name" value="HTH_5"/>
    <property type="match status" value="1"/>
</dbReference>
<name>A0A7W8HJ62_9BURK</name>
<dbReference type="InterPro" id="IPR001845">
    <property type="entry name" value="HTH_ArsR_DNA-bd_dom"/>
</dbReference>
<dbReference type="CDD" id="cd00090">
    <property type="entry name" value="HTH_ARSR"/>
    <property type="match status" value="1"/>
</dbReference>
<dbReference type="PROSITE" id="PS50987">
    <property type="entry name" value="HTH_ARSR_2"/>
    <property type="match status" value="1"/>
</dbReference>
<sequence>MAIKDQSRALAEQTPFSLADEPTARAVALLKVLSHEHRLRILCELVPGELSVAALGDLTGIAQPYLGRHLRMLQAQGLVAARRRGQESRYALCSPAAAAVIGALHDAFCDDDADPERARGASGRSDTAW</sequence>
<keyword evidence="3" id="KW-0804">Transcription</keyword>
<reference evidence="5 6" key="1">
    <citation type="submission" date="2020-08" db="EMBL/GenBank/DDBJ databases">
        <title>Genomic Encyclopedia of Type Strains, Phase IV (KMG-IV): sequencing the most valuable type-strain genomes for metagenomic binning, comparative biology and taxonomic classification.</title>
        <authorList>
            <person name="Goeker M."/>
        </authorList>
    </citation>
    <scope>NUCLEOTIDE SEQUENCE [LARGE SCALE GENOMIC DNA]</scope>
    <source>
        <strain evidence="5 6">DSM 29781</strain>
    </source>
</reference>
<evidence type="ECO:0000259" key="4">
    <source>
        <dbReference type="PROSITE" id="PS50987"/>
    </source>
</evidence>
<feature type="domain" description="HTH arsR-type" evidence="4">
    <location>
        <begin position="18"/>
        <end position="112"/>
    </location>
</feature>
<dbReference type="NCBIfam" id="NF033788">
    <property type="entry name" value="HTH_metalloreg"/>
    <property type="match status" value="1"/>
</dbReference>
<dbReference type="AlphaFoldDB" id="A0A7W8HJ62"/>
<proteinExistence type="predicted"/>
<dbReference type="Proteomes" id="UP000532440">
    <property type="component" value="Unassembled WGS sequence"/>
</dbReference>